<sequence>MHFDYFRKTSRRASLGVIGLRRDSMLSGKEGNSILPNEVVIKIHQYTDDPSMAWEMLKSTTPVRPVRQMKLDTPVRNDAVRFVSVACTYGVFLDPKKIPPGDVLLICGDFTSCGLPQEVKGFNDNLALLKHPFKIVIAGNHECTFDESFMKMAASRHMDVKEGALKHALNAAMAASKITNPKSLLTNCIYLQDNLVELFGLKIYGTPWQPKNDKWAFNLNRGQPLLDKWNLIPSGIDVLLTHAAPLGHGDLMVTGNRAGCVELLNSVVKRIRPAYHVYGHIHEGYGCSSDGYTKFINCSIVNENLEPTNTPVIFDIAVNHEIKSSFIRNAKKIVKKVNKS</sequence>
<dbReference type="WBParaSite" id="RSKR_0000851500.1">
    <property type="protein sequence ID" value="RSKR_0000851500.1"/>
    <property type="gene ID" value="RSKR_0000851500"/>
</dbReference>
<accession>A0AC35U892</accession>
<reference evidence="2" key="1">
    <citation type="submission" date="2016-11" db="UniProtKB">
        <authorList>
            <consortium name="WormBaseParasite"/>
        </authorList>
    </citation>
    <scope>IDENTIFICATION</scope>
    <source>
        <strain evidence="2">KR3021</strain>
    </source>
</reference>
<evidence type="ECO:0000313" key="1">
    <source>
        <dbReference type="Proteomes" id="UP000095286"/>
    </source>
</evidence>
<dbReference type="Proteomes" id="UP000095286">
    <property type="component" value="Unplaced"/>
</dbReference>
<protein>
    <submittedName>
        <fullName evidence="2">Metallophos domain-containing protein</fullName>
    </submittedName>
</protein>
<proteinExistence type="predicted"/>
<evidence type="ECO:0000313" key="2">
    <source>
        <dbReference type="WBParaSite" id="RSKR_0000851500.1"/>
    </source>
</evidence>
<name>A0AC35U892_9BILA</name>
<organism evidence="1 2">
    <name type="scientific">Rhabditophanes sp. KR3021</name>
    <dbReference type="NCBI Taxonomy" id="114890"/>
    <lineage>
        <taxon>Eukaryota</taxon>
        <taxon>Metazoa</taxon>
        <taxon>Ecdysozoa</taxon>
        <taxon>Nematoda</taxon>
        <taxon>Chromadorea</taxon>
        <taxon>Rhabditida</taxon>
        <taxon>Tylenchina</taxon>
        <taxon>Panagrolaimomorpha</taxon>
        <taxon>Strongyloidoidea</taxon>
        <taxon>Alloionematidae</taxon>
        <taxon>Rhabditophanes</taxon>
    </lineage>
</organism>